<sequence>MNTISKVLRNKKNSSICALIPFITAGYPNINTTIKALYALDKSGADIIELGIPYVDALADGPIIQNSSQIAIEQGVFIDDVLSILSAVTVNLTSPVIVFTYYNPILVRGLKLFIGEISKSGAKGLIIPDLPIEETNYLIYLCSSYNIELILFISPTSSIERISYILSKAPGCLYLVGNTGVTGPRESINYDLVNLCNFLKSKSNKSVIIGFGISSNEQVSELSRWNIDGVVMGSVFVNILSDHDACVSISSKIGKLSSFCKKIRCTMDTTY</sequence>
<dbReference type="EC" id="4.2.1.20" evidence="8"/>
<dbReference type="SUPFAM" id="SSF51366">
    <property type="entry name" value="Ribulose-phoshate binding barrel"/>
    <property type="match status" value="1"/>
</dbReference>
<evidence type="ECO:0000256" key="1">
    <source>
        <dbReference type="ARBA" id="ARBA00004733"/>
    </source>
</evidence>
<comment type="function">
    <text evidence="8">The alpha subunit is responsible for the aldol cleavage of indoleglycerol phosphate to indole and glyceraldehyde 3-phosphate.</text>
</comment>
<name>A0A1Z1M0W3_9FLOR</name>
<keyword evidence="4 8" id="KW-0822">Tryptophan biosynthesis</keyword>
<evidence type="ECO:0000256" key="9">
    <source>
        <dbReference type="RuleBase" id="RU003662"/>
    </source>
</evidence>
<dbReference type="InterPro" id="IPR002028">
    <property type="entry name" value="Trp_synthase_suA"/>
</dbReference>
<feature type="active site" description="Proton acceptor" evidence="8">
    <location>
        <position position="60"/>
    </location>
</feature>
<dbReference type="EMBL" id="MF101409">
    <property type="protein sequence ID" value="ARW59530.1"/>
    <property type="molecule type" value="Genomic_DNA"/>
</dbReference>
<keyword evidence="6 8" id="KW-0456">Lyase</keyword>
<evidence type="ECO:0000313" key="10">
    <source>
        <dbReference type="EMBL" id="ARW59530.1"/>
    </source>
</evidence>
<protein>
    <recommendedName>
        <fullName evidence="8">Tryptophan synthase alpha chain</fullName>
        <ecNumber evidence="8">4.2.1.20</ecNumber>
    </recommendedName>
</protein>
<gene>
    <name evidence="8 10" type="primary">trpA</name>
</gene>
<dbReference type="GO" id="GO:0005829">
    <property type="term" value="C:cytosol"/>
    <property type="evidence" value="ECO:0007669"/>
    <property type="project" value="TreeGrafter"/>
</dbReference>
<evidence type="ECO:0000256" key="3">
    <source>
        <dbReference type="ARBA" id="ARBA00022605"/>
    </source>
</evidence>
<keyword evidence="3 8" id="KW-0028">Amino-acid biosynthesis</keyword>
<dbReference type="GO" id="GO:0004834">
    <property type="term" value="F:tryptophan synthase activity"/>
    <property type="evidence" value="ECO:0007669"/>
    <property type="project" value="UniProtKB-UniRule"/>
</dbReference>
<dbReference type="Pfam" id="PF00290">
    <property type="entry name" value="Trp_syntA"/>
    <property type="match status" value="1"/>
</dbReference>
<comment type="similarity">
    <text evidence="8 9">Belongs to the TrpA family.</text>
</comment>
<comment type="subcellular location">
    <subcellularLocation>
        <location evidence="8">Plastid</location>
        <location evidence="8">Chloroplast</location>
    </subcellularLocation>
</comment>
<proteinExistence type="inferred from homology"/>
<dbReference type="PANTHER" id="PTHR43406:SF1">
    <property type="entry name" value="TRYPTOPHAN SYNTHASE ALPHA CHAIN, CHLOROPLASTIC"/>
    <property type="match status" value="1"/>
</dbReference>
<dbReference type="InterPro" id="IPR011060">
    <property type="entry name" value="RibuloseP-bd_barrel"/>
</dbReference>
<evidence type="ECO:0000256" key="6">
    <source>
        <dbReference type="ARBA" id="ARBA00023239"/>
    </source>
</evidence>
<keyword evidence="5 8" id="KW-0057">Aromatic amino acid biosynthesis</keyword>
<evidence type="ECO:0000256" key="7">
    <source>
        <dbReference type="ARBA" id="ARBA00049047"/>
    </source>
</evidence>
<dbReference type="UniPathway" id="UPA00035">
    <property type="reaction ID" value="UER00044"/>
</dbReference>
<evidence type="ECO:0000256" key="8">
    <source>
        <dbReference type="HAMAP-Rule" id="MF_00131"/>
    </source>
</evidence>
<dbReference type="Gene3D" id="3.20.20.70">
    <property type="entry name" value="Aldolase class I"/>
    <property type="match status" value="1"/>
</dbReference>
<dbReference type="GO" id="GO:0009507">
    <property type="term" value="C:chloroplast"/>
    <property type="evidence" value="ECO:0007669"/>
    <property type="project" value="UniProtKB-SubCell"/>
</dbReference>
<organism evidence="10">
    <name type="scientific">Platysiphonia delicata</name>
    <dbReference type="NCBI Taxonomy" id="2006979"/>
    <lineage>
        <taxon>Eukaryota</taxon>
        <taxon>Rhodophyta</taxon>
        <taxon>Florideophyceae</taxon>
        <taxon>Rhodymeniophycidae</taxon>
        <taxon>Ceramiales</taxon>
        <taxon>Delesseriaceae</taxon>
        <taxon>Platysiphonia</taxon>
    </lineage>
</organism>
<geneLocation type="chloroplast" evidence="10"/>
<comment type="pathway">
    <text evidence="1 8">Amino-acid biosynthesis; L-tryptophan biosynthesis; L-tryptophan from chorismate: step 5/5.</text>
</comment>
<evidence type="ECO:0000256" key="2">
    <source>
        <dbReference type="ARBA" id="ARBA00011270"/>
    </source>
</evidence>
<dbReference type="RefSeq" id="YP_009391386.1">
    <property type="nucleotide sequence ID" value="NC_035258.1"/>
</dbReference>
<accession>A0A1Z1M0W3</accession>
<dbReference type="HAMAP" id="MF_00131">
    <property type="entry name" value="Trp_synth_alpha"/>
    <property type="match status" value="1"/>
</dbReference>
<feature type="active site" description="Proton acceptor" evidence="8">
    <location>
        <position position="49"/>
    </location>
</feature>
<evidence type="ECO:0000256" key="4">
    <source>
        <dbReference type="ARBA" id="ARBA00022822"/>
    </source>
</evidence>
<comment type="catalytic activity">
    <reaction evidence="7 8">
        <text>(1S,2R)-1-C-(indol-3-yl)glycerol 3-phosphate + L-serine = D-glyceraldehyde 3-phosphate + L-tryptophan + H2O</text>
        <dbReference type="Rhea" id="RHEA:10532"/>
        <dbReference type="ChEBI" id="CHEBI:15377"/>
        <dbReference type="ChEBI" id="CHEBI:33384"/>
        <dbReference type="ChEBI" id="CHEBI:57912"/>
        <dbReference type="ChEBI" id="CHEBI:58866"/>
        <dbReference type="ChEBI" id="CHEBI:59776"/>
        <dbReference type="EC" id="4.2.1.20"/>
    </reaction>
</comment>
<dbReference type="AlphaFoldDB" id="A0A1Z1M0W3"/>
<dbReference type="PANTHER" id="PTHR43406">
    <property type="entry name" value="TRYPTOPHAN SYNTHASE, ALPHA CHAIN"/>
    <property type="match status" value="1"/>
</dbReference>
<keyword evidence="10" id="KW-0934">Plastid</keyword>
<evidence type="ECO:0000256" key="5">
    <source>
        <dbReference type="ARBA" id="ARBA00023141"/>
    </source>
</evidence>
<dbReference type="GeneID" id="33352984"/>
<reference evidence="10" key="1">
    <citation type="journal article" date="2017" name="J. Phycol.">
        <title>Analysis of chloroplast genomes and a supermatrix inform reclassification of the Rhodomelaceae (Rhodophyta).</title>
        <authorList>
            <person name="Diaz-Tapia P."/>
            <person name="Maggs C.A."/>
            <person name="West J.A."/>
            <person name="Verbruggen H."/>
        </authorList>
    </citation>
    <scope>NUCLEOTIDE SEQUENCE</scope>
    <source>
        <strain evidence="10">HV1445</strain>
    </source>
</reference>
<keyword evidence="10" id="KW-0150">Chloroplast</keyword>
<dbReference type="NCBIfam" id="TIGR00262">
    <property type="entry name" value="trpA"/>
    <property type="match status" value="1"/>
</dbReference>
<dbReference type="CDD" id="cd04724">
    <property type="entry name" value="Tryptophan_synthase_alpha"/>
    <property type="match status" value="1"/>
</dbReference>
<comment type="subunit">
    <text evidence="2 8">Tetramer of two alpha and two beta chains.</text>
</comment>
<dbReference type="InterPro" id="IPR013785">
    <property type="entry name" value="Aldolase_TIM"/>
</dbReference>